<feature type="compositionally biased region" description="Acidic residues" evidence="4">
    <location>
        <begin position="200"/>
        <end position="239"/>
    </location>
</feature>
<dbReference type="PROSITE" id="PS51366">
    <property type="entry name" value="MI"/>
    <property type="match status" value="1"/>
</dbReference>
<evidence type="ECO:0000256" key="3">
    <source>
        <dbReference type="ARBA" id="ARBA00023242"/>
    </source>
</evidence>
<protein>
    <recommendedName>
        <fullName evidence="5">MI domain-containing protein</fullName>
    </recommendedName>
</protein>
<dbReference type="GO" id="GO:0003723">
    <property type="term" value="F:RNA binding"/>
    <property type="evidence" value="ECO:0007669"/>
    <property type="project" value="InterPro"/>
</dbReference>
<dbReference type="EMBL" id="CAACVG010006786">
    <property type="protein sequence ID" value="VEN41662.1"/>
    <property type="molecule type" value="Genomic_DNA"/>
</dbReference>
<feature type="region of interest" description="Disordered" evidence="4">
    <location>
        <begin position="193"/>
        <end position="332"/>
    </location>
</feature>
<accession>A0A653C1R1</accession>
<organism evidence="6 7">
    <name type="scientific">Callosobruchus maculatus</name>
    <name type="common">Southern cowpea weevil</name>
    <name type="synonym">Pulse bruchid</name>
    <dbReference type="NCBI Taxonomy" id="64391"/>
    <lineage>
        <taxon>Eukaryota</taxon>
        <taxon>Metazoa</taxon>
        <taxon>Ecdysozoa</taxon>
        <taxon>Arthropoda</taxon>
        <taxon>Hexapoda</taxon>
        <taxon>Insecta</taxon>
        <taxon>Pterygota</taxon>
        <taxon>Neoptera</taxon>
        <taxon>Endopterygota</taxon>
        <taxon>Coleoptera</taxon>
        <taxon>Polyphaga</taxon>
        <taxon>Cucujiformia</taxon>
        <taxon>Chrysomeloidea</taxon>
        <taxon>Chrysomelidae</taxon>
        <taxon>Bruchinae</taxon>
        <taxon>Bruchini</taxon>
        <taxon>Callosobruchus</taxon>
    </lineage>
</organism>
<feature type="compositionally biased region" description="Basic and acidic residues" evidence="4">
    <location>
        <begin position="280"/>
        <end position="289"/>
    </location>
</feature>
<dbReference type="InterPro" id="IPR003891">
    <property type="entry name" value="Initiation_fac_eIF4g_MI"/>
</dbReference>
<comment type="similarity">
    <text evidence="2">Belongs to the CWC22 family.</text>
</comment>
<comment type="subcellular location">
    <subcellularLocation>
        <location evidence="1">Nucleus</location>
        <location evidence="1">Nucleolus</location>
    </subcellularLocation>
</comment>
<dbReference type="Proteomes" id="UP000410492">
    <property type="component" value="Unassembled WGS sequence"/>
</dbReference>
<evidence type="ECO:0000313" key="6">
    <source>
        <dbReference type="EMBL" id="VEN41662.1"/>
    </source>
</evidence>
<gene>
    <name evidence="6" type="ORF">CALMAC_LOCUS5413</name>
</gene>
<dbReference type="Pfam" id="PF02854">
    <property type="entry name" value="MIF4G"/>
    <property type="match status" value="1"/>
</dbReference>
<proteinExistence type="inferred from homology"/>
<reference evidence="6 7" key="1">
    <citation type="submission" date="2019-01" db="EMBL/GenBank/DDBJ databases">
        <authorList>
            <person name="Sayadi A."/>
        </authorList>
    </citation>
    <scope>NUCLEOTIDE SEQUENCE [LARGE SCALE GENOMIC DNA]</scope>
</reference>
<dbReference type="OrthoDB" id="10260961at2759"/>
<sequence>MVLRKKSMPNHGNQLKKSRKQLRREKRKEKKHKRSLYMNQKKFLKKAPSQSNIEQEVRPNVEKPDINSPNPNKGTEKQTVRNKLQNVQKRTTTSDQQQKKDRIKQKRLEKEMSEQRKKKLLEANAEEDRIIKQLEKKLGLNKRKNKNLSKGFKTDGLDYLLELCDPDGIKNAVAAEQTLDAANDDEFAEDFAIIIGNPNEELDSDDEGSLSDEEENNEDESILEEEQDFVEDDTQEDSADENKEDINSEASSDELGLDEMEEYTDSEDDGHQKNKMKSINKHDFSDKSDISVNSRKRKSNEQNSTQKKRKTSEDSEDEIDTEENYESDVSEASEMHIKGAAKVNEDGTWEDIYGRLRAKDGSVISQKESKYVPPALRQDNTKQSEKMLRLRKQLKGLLNRLTESNMHSIATTIEDMYMNNSRNHMNESLTSLILDTLVTEIATPERLLIEHIVLLAVLHANIGSEVGAHFLQQVALRFDKSLSESHDIENKILDNITKIIAQLYNFQLFDSKLVYEILKKFCERFDEKCIECILHVLKNVGFNLRKDNPLELKSFIVEVQKKASEVSDEDKDNCRVKFMLDILLAIRNNNVKKIPNYDVSYPEHLKKIMKGFIRKGNYVTQLNISLEDLLKADEKGRWWVVGSAWSGSRNTDQQQTPEFAKTDNNYSANILELARQQHMNTDTRRNIFCIIMSAEDYLDAFNKILHLGLKNQQEREIVNVILHCCLREKKYNPYYSFLAQKFCEYDRKYQGMIKYAVWDKLKSLQSWNQQISNLTKLLTHLFIEKGLVISILKAVEFSELDKVTLRFLRQILIGIMVHKDEEECLQVFMKVSKSDKLKMFRESLRLFIHHFLLKNLKSDGIPEEQKVMLEQRAKTVEKILSVKDSKW</sequence>
<feature type="compositionally biased region" description="Basic and acidic residues" evidence="4">
    <location>
        <begin position="106"/>
        <end position="115"/>
    </location>
</feature>
<keyword evidence="3" id="KW-0539">Nucleus</keyword>
<feature type="compositionally biased region" description="Acidic residues" evidence="4">
    <location>
        <begin position="251"/>
        <end position="268"/>
    </location>
</feature>
<evidence type="ECO:0000256" key="2">
    <source>
        <dbReference type="ARBA" id="ARBA00006856"/>
    </source>
</evidence>
<dbReference type="Gene3D" id="1.25.40.180">
    <property type="match status" value="1"/>
</dbReference>
<evidence type="ECO:0000256" key="1">
    <source>
        <dbReference type="ARBA" id="ARBA00004604"/>
    </source>
</evidence>
<evidence type="ECO:0000259" key="5">
    <source>
        <dbReference type="PROSITE" id="PS51366"/>
    </source>
</evidence>
<dbReference type="FunFam" id="1.25.40.180:FF:000032">
    <property type="entry name" value="Nucleolar MIF4G domain-containing protein 1"/>
    <property type="match status" value="1"/>
</dbReference>
<dbReference type="InterPro" id="IPR050781">
    <property type="entry name" value="CWC22_splicing_factor"/>
</dbReference>
<dbReference type="Pfam" id="PF02847">
    <property type="entry name" value="MA3"/>
    <property type="match status" value="1"/>
</dbReference>
<feature type="domain" description="MI" evidence="5">
    <location>
        <begin position="682"/>
        <end position="797"/>
    </location>
</feature>
<feature type="compositionally biased region" description="Basic residues" evidence="4">
    <location>
        <begin position="1"/>
        <end position="35"/>
    </location>
</feature>
<feature type="compositionally biased region" description="Acidic residues" evidence="4">
    <location>
        <begin position="314"/>
        <end position="331"/>
    </location>
</feature>
<dbReference type="SUPFAM" id="SSF48371">
    <property type="entry name" value="ARM repeat"/>
    <property type="match status" value="1"/>
</dbReference>
<dbReference type="InterPro" id="IPR003890">
    <property type="entry name" value="MIF4G-like_typ-3"/>
</dbReference>
<dbReference type="SMART" id="SM00544">
    <property type="entry name" value="MA3"/>
    <property type="match status" value="1"/>
</dbReference>
<evidence type="ECO:0000313" key="7">
    <source>
        <dbReference type="Proteomes" id="UP000410492"/>
    </source>
</evidence>
<dbReference type="PANTHER" id="PTHR18034:SF4">
    <property type="entry name" value="NUCLEOLAR MIF4G DOMAIN-CONTAINING PROTEIN 1"/>
    <property type="match status" value="1"/>
</dbReference>
<dbReference type="GO" id="GO:0005730">
    <property type="term" value="C:nucleolus"/>
    <property type="evidence" value="ECO:0007669"/>
    <property type="project" value="UniProtKB-SubCell"/>
</dbReference>
<feature type="compositionally biased region" description="Polar residues" evidence="4">
    <location>
        <begin position="81"/>
        <end position="94"/>
    </location>
</feature>
<name>A0A653C1R1_CALMS</name>
<dbReference type="GO" id="GO:0042274">
    <property type="term" value="P:ribosomal small subunit biogenesis"/>
    <property type="evidence" value="ECO:0007669"/>
    <property type="project" value="TreeGrafter"/>
</dbReference>
<dbReference type="SMART" id="SM00543">
    <property type="entry name" value="MIF4G"/>
    <property type="match status" value="1"/>
</dbReference>
<dbReference type="AlphaFoldDB" id="A0A653C1R1"/>
<keyword evidence="7" id="KW-1185">Reference proteome</keyword>
<dbReference type="InterPro" id="IPR016024">
    <property type="entry name" value="ARM-type_fold"/>
</dbReference>
<feature type="region of interest" description="Disordered" evidence="4">
    <location>
        <begin position="1"/>
        <end position="126"/>
    </location>
</feature>
<dbReference type="PANTHER" id="PTHR18034">
    <property type="entry name" value="CELL CYCLE CONTROL PROTEIN CWF22-RELATED"/>
    <property type="match status" value="1"/>
</dbReference>
<feature type="compositionally biased region" description="Basic and acidic residues" evidence="4">
    <location>
        <begin position="55"/>
        <end position="65"/>
    </location>
</feature>
<evidence type="ECO:0000256" key="4">
    <source>
        <dbReference type="SAM" id="MobiDB-lite"/>
    </source>
</evidence>